<proteinExistence type="predicted"/>
<keyword evidence="1" id="KW-0732">Signal</keyword>
<feature type="domain" description="SGNH hydrolase-type esterase" evidence="2">
    <location>
        <begin position="57"/>
        <end position="241"/>
    </location>
</feature>
<comment type="caution">
    <text evidence="3">The sequence shown here is derived from an EMBL/GenBank/DDBJ whole genome shotgun (WGS) entry which is preliminary data.</text>
</comment>
<gene>
    <name evidence="3" type="ORF">B0A50_03711</name>
</gene>
<name>A0A4U0U2I5_9PEZI</name>
<dbReference type="PANTHER" id="PTHR30383">
    <property type="entry name" value="THIOESTERASE 1/PROTEASE 1/LYSOPHOSPHOLIPASE L1"/>
    <property type="match status" value="1"/>
</dbReference>
<dbReference type="Proteomes" id="UP000308549">
    <property type="component" value="Unassembled WGS sequence"/>
</dbReference>
<keyword evidence="4" id="KW-1185">Reference proteome</keyword>
<evidence type="ECO:0000313" key="4">
    <source>
        <dbReference type="Proteomes" id="UP000308549"/>
    </source>
</evidence>
<dbReference type="InterPro" id="IPR051532">
    <property type="entry name" value="Ester_Hydrolysis_Enzymes"/>
</dbReference>
<dbReference type="Pfam" id="PF13472">
    <property type="entry name" value="Lipase_GDSL_2"/>
    <property type="match status" value="1"/>
</dbReference>
<organism evidence="3 4">
    <name type="scientific">Salinomyces thailandicus</name>
    <dbReference type="NCBI Taxonomy" id="706561"/>
    <lineage>
        <taxon>Eukaryota</taxon>
        <taxon>Fungi</taxon>
        <taxon>Dikarya</taxon>
        <taxon>Ascomycota</taxon>
        <taxon>Pezizomycotina</taxon>
        <taxon>Dothideomycetes</taxon>
        <taxon>Dothideomycetidae</taxon>
        <taxon>Mycosphaerellales</taxon>
        <taxon>Teratosphaeriaceae</taxon>
        <taxon>Salinomyces</taxon>
    </lineage>
</organism>
<reference evidence="3 4" key="1">
    <citation type="submission" date="2017-03" db="EMBL/GenBank/DDBJ databases">
        <title>Genomes of endolithic fungi from Antarctica.</title>
        <authorList>
            <person name="Coleine C."/>
            <person name="Masonjones S."/>
            <person name="Stajich J.E."/>
        </authorList>
    </citation>
    <scope>NUCLEOTIDE SEQUENCE [LARGE SCALE GENOMIC DNA]</scope>
    <source>
        <strain evidence="3 4">CCFEE 6315</strain>
    </source>
</reference>
<evidence type="ECO:0000313" key="3">
    <source>
        <dbReference type="EMBL" id="TKA29201.1"/>
    </source>
</evidence>
<feature type="chain" id="PRO_5020861433" description="SGNH hydrolase-type esterase domain-containing protein" evidence="1">
    <location>
        <begin position="30"/>
        <end position="279"/>
    </location>
</feature>
<dbReference type="CDD" id="cd01833">
    <property type="entry name" value="XynB_like"/>
    <property type="match status" value="1"/>
</dbReference>
<sequence>MGSVSRLGPVLLLVFLLLFSLIFMPSSKTVTWDALQSESLVTRQSIGGGVPLRILPVGDSITEGYASTDMNGYRLDLRKLLVAAGNPVDFIGSLSDGKHNPDNQHEGYGGYRINHILSSTRKSGVLHQHPNIVLLHAGTNDINKDSSAEPWESATQRLGKLIDAILCKNPTTVLLVAQIVSVPRHPHRHNLFNAAIPFLVASRAAKGYKILTVDFSGVGGDLLRPDDDEEGRSLHPNDEGYGVMARIWFRALRDLPEGWVERPREPACPEEGGLGFAGG</sequence>
<dbReference type="Gene3D" id="3.40.50.1110">
    <property type="entry name" value="SGNH hydrolase"/>
    <property type="match status" value="1"/>
</dbReference>
<dbReference type="InterPro" id="IPR013830">
    <property type="entry name" value="SGNH_hydro"/>
</dbReference>
<dbReference type="GO" id="GO:0004622">
    <property type="term" value="F:phosphatidylcholine lysophospholipase activity"/>
    <property type="evidence" value="ECO:0007669"/>
    <property type="project" value="TreeGrafter"/>
</dbReference>
<protein>
    <recommendedName>
        <fullName evidence="2">SGNH hydrolase-type esterase domain-containing protein</fullName>
    </recommendedName>
</protein>
<feature type="signal peptide" evidence="1">
    <location>
        <begin position="1"/>
        <end position="29"/>
    </location>
</feature>
<dbReference type="EMBL" id="NAJL01000015">
    <property type="protein sequence ID" value="TKA29201.1"/>
    <property type="molecule type" value="Genomic_DNA"/>
</dbReference>
<evidence type="ECO:0000259" key="2">
    <source>
        <dbReference type="Pfam" id="PF13472"/>
    </source>
</evidence>
<dbReference type="InterPro" id="IPR036514">
    <property type="entry name" value="SGNH_hydro_sf"/>
</dbReference>
<dbReference type="OrthoDB" id="3915838at2759"/>
<dbReference type="PANTHER" id="PTHR30383:SF5">
    <property type="entry name" value="SGNH HYDROLASE-TYPE ESTERASE DOMAIN-CONTAINING PROTEIN"/>
    <property type="match status" value="1"/>
</dbReference>
<accession>A0A4U0U2I5</accession>
<dbReference type="SUPFAM" id="SSF52266">
    <property type="entry name" value="SGNH hydrolase"/>
    <property type="match status" value="1"/>
</dbReference>
<dbReference type="AlphaFoldDB" id="A0A4U0U2I5"/>
<evidence type="ECO:0000256" key="1">
    <source>
        <dbReference type="SAM" id="SignalP"/>
    </source>
</evidence>